<keyword evidence="3" id="KW-0812">Transmembrane</keyword>
<dbReference type="STRING" id="1548.CSCA_2680"/>
<dbReference type="InterPro" id="IPR050624">
    <property type="entry name" value="HTH-type_Tx_Regulator"/>
</dbReference>
<dbReference type="EMBL" id="CP009933">
    <property type="protein sequence ID" value="AKA69805.1"/>
    <property type="molecule type" value="Genomic_DNA"/>
</dbReference>
<feature type="domain" description="HTH tetR-type" evidence="4">
    <location>
        <begin position="15"/>
        <end position="75"/>
    </location>
</feature>
<dbReference type="Proteomes" id="UP000033115">
    <property type="component" value="Chromosome"/>
</dbReference>
<dbReference type="KEGG" id="csq:CSCA_2680"/>
<gene>
    <name evidence="5" type="ORF">CSCA_2680</name>
</gene>
<evidence type="ECO:0000313" key="6">
    <source>
        <dbReference type="Proteomes" id="UP000033115"/>
    </source>
</evidence>
<protein>
    <submittedName>
        <fullName evidence="5">Transcriptional regulator, TetR family</fullName>
    </submittedName>
</protein>
<dbReference type="InterPro" id="IPR001647">
    <property type="entry name" value="HTH_TetR"/>
</dbReference>
<keyword evidence="3" id="KW-1133">Transmembrane helix</keyword>
<keyword evidence="6" id="KW-1185">Reference proteome</keyword>
<dbReference type="PANTHER" id="PTHR43479:SF11">
    <property type="entry name" value="ACREF_ENVCD OPERON REPRESSOR-RELATED"/>
    <property type="match status" value="1"/>
</dbReference>
<dbReference type="Pfam" id="PF00440">
    <property type="entry name" value="TetR_N"/>
    <property type="match status" value="1"/>
</dbReference>
<keyword evidence="3" id="KW-0472">Membrane</keyword>
<dbReference type="RefSeq" id="WP_029161598.1">
    <property type="nucleotide sequence ID" value="NZ_CP009933.1"/>
</dbReference>
<dbReference type="HOGENOM" id="CLU_069356_12_2_9"/>
<feature type="transmembrane region" description="Helical" evidence="3">
    <location>
        <begin position="164"/>
        <end position="184"/>
    </location>
</feature>
<dbReference type="Gene3D" id="1.10.357.10">
    <property type="entry name" value="Tetracycline Repressor, domain 2"/>
    <property type="match status" value="1"/>
</dbReference>
<evidence type="ECO:0000256" key="3">
    <source>
        <dbReference type="SAM" id="Phobius"/>
    </source>
</evidence>
<dbReference type="InterPro" id="IPR036271">
    <property type="entry name" value="Tet_transcr_reg_TetR-rel_C_sf"/>
</dbReference>
<evidence type="ECO:0000256" key="2">
    <source>
        <dbReference type="PROSITE-ProRule" id="PRU00335"/>
    </source>
</evidence>
<reference evidence="5 6" key="1">
    <citation type="journal article" date="2015" name="J. Biotechnol.">
        <title>Complete genome sequence of a malodorant-producing acetogen, Clostridium scatologenes ATCC 25775(T).</title>
        <authorList>
            <person name="Zhu Z."/>
            <person name="Guo T."/>
            <person name="Zheng H."/>
            <person name="Song T."/>
            <person name="Ouyang P."/>
            <person name="Xie J."/>
        </authorList>
    </citation>
    <scope>NUCLEOTIDE SEQUENCE [LARGE SCALE GENOMIC DNA]</scope>
    <source>
        <strain evidence="5 6">ATCC 25775</strain>
    </source>
</reference>
<name>A0A0E3K086_CLOSL</name>
<dbReference type="GO" id="GO:0003677">
    <property type="term" value="F:DNA binding"/>
    <property type="evidence" value="ECO:0007669"/>
    <property type="project" value="UniProtKB-UniRule"/>
</dbReference>
<sequence length="208" mass="24462">MSIRKKMTSRELQAAERKQQLLKTAKKLIAQNGYYSTSVRSITKSIGMTDGLIYHYFPDGKMQILKSLLKEGNETLDKHLYETLKGIKDEMTLREAMIYLGNNFKKNYRKDDEFASIIFREKSLLEDADIDFLSKIFKRQLNILADFFKKRAEKGEMKKLDFEMVAYQFMSTIITLVIMEYMGIHDICEQNDVDETEKVVDFMLNLWV</sequence>
<evidence type="ECO:0000256" key="1">
    <source>
        <dbReference type="ARBA" id="ARBA00023125"/>
    </source>
</evidence>
<evidence type="ECO:0000259" key="4">
    <source>
        <dbReference type="PROSITE" id="PS50977"/>
    </source>
</evidence>
<accession>A0A0E3K086</accession>
<dbReference type="InterPro" id="IPR009057">
    <property type="entry name" value="Homeodomain-like_sf"/>
</dbReference>
<dbReference type="AlphaFoldDB" id="A0A0E3K086"/>
<dbReference type="PANTHER" id="PTHR43479">
    <property type="entry name" value="ACREF/ENVCD OPERON REPRESSOR-RELATED"/>
    <property type="match status" value="1"/>
</dbReference>
<organism evidence="5 6">
    <name type="scientific">Clostridium scatologenes</name>
    <dbReference type="NCBI Taxonomy" id="1548"/>
    <lineage>
        <taxon>Bacteria</taxon>
        <taxon>Bacillati</taxon>
        <taxon>Bacillota</taxon>
        <taxon>Clostridia</taxon>
        <taxon>Eubacteriales</taxon>
        <taxon>Clostridiaceae</taxon>
        <taxon>Clostridium</taxon>
    </lineage>
</organism>
<evidence type="ECO:0000313" key="5">
    <source>
        <dbReference type="EMBL" id="AKA69805.1"/>
    </source>
</evidence>
<proteinExistence type="predicted"/>
<dbReference type="SUPFAM" id="SSF46689">
    <property type="entry name" value="Homeodomain-like"/>
    <property type="match status" value="1"/>
</dbReference>
<dbReference type="PROSITE" id="PS50977">
    <property type="entry name" value="HTH_TETR_2"/>
    <property type="match status" value="1"/>
</dbReference>
<dbReference type="SUPFAM" id="SSF48498">
    <property type="entry name" value="Tetracyclin repressor-like, C-terminal domain"/>
    <property type="match status" value="1"/>
</dbReference>
<keyword evidence="1 2" id="KW-0238">DNA-binding</keyword>
<feature type="DNA-binding region" description="H-T-H motif" evidence="2">
    <location>
        <begin position="38"/>
        <end position="57"/>
    </location>
</feature>